<reference evidence="2 3" key="1">
    <citation type="submission" date="2016-12" db="EMBL/GenBank/DDBJ databases">
        <title>Thioflexothrix psekupsii D3 genome sequencing and assembly.</title>
        <authorList>
            <person name="Fomenkov A."/>
            <person name="Vincze T."/>
            <person name="Grabovich M."/>
            <person name="Anton B.P."/>
            <person name="Dubinina G."/>
            <person name="Orlova M."/>
            <person name="Belousova E."/>
            <person name="Roberts R.J."/>
        </authorList>
    </citation>
    <scope>NUCLEOTIDE SEQUENCE [LARGE SCALE GENOMIC DNA]</scope>
    <source>
        <strain evidence="2">D3</strain>
    </source>
</reference>
<feature type="chain" id="PRO_5012806749" description="Outer membrane protein beta-barrel domain-containing protein" evidence="1">
    <location>
        <begin position="18"/>
        <end position="231"/>
    </location>
</feature>
<dbReference type="OrthoDB" id="5624184at2"/>
<proteinExistence type="predicted"/>
<dbReference type="Proteomes" id="UP000194798">
    <property type="component" value="Unassembled WGS sequence"/>
</dbReference>
<dbReference type="SUPFAM" id="SSF56935">
    <property type="entry name" value="Porins"/>
    <property type="match status" value="1"/>
</dbReference>
<dbReference type="AlphaFoldDB" id="A0A251XB26"/>
<dbReference type="EMBL" id="MSLT01000006">
    <property type="protein sequence ID" value="OUD15276.1"/>
    <property type="molecule type" value="Genomic_DNA"/>
</dbReference>
<accession>A0A251XB26</accession>
<evidence type="ECO:0000313" key="3">
    <source>
        <dbReference type="Proteomes" id="UP000194798"/>
    </source>
</evidence>
<name>A0A251XB26_9GAMM</name>
<comment type="caution">
    <text evidence="2">The sequence shown here is derived from an EMBL/GenBank/DDBJ whole genome shotgun (WGS) entry which is preliminary data.</text>
</comment>
<evidence type="ECO:0000256" key="1">
    <source>
        <dbReference type="SAM" id="SignalP"/>
    </source>
</evidence>
<evidence type="ECO:0008006" key="4">
    <source>
        <dbReference type="Google" id="ProtNLM"/>
    </source>
</evidence>
<keyword evidence="1" id="KW-0732">Signal</keyword>
<sequence>MKPYFLTVLLFCGVAQASELSLTPNVFASYRYFEYSVGRGGIDNNLYSLGVGLTATYGRLYVDLSAEKNTTSGKEPSPTGTAYFERQDAAVSVGYGMNESISLFAGYKYGETRIVAPPTAIAIGSEVSLEGRGFYVGAGGGWAIADNHLLSFSAAYAHLRAQYDESQQIRHGRGDASGTSLGIRWKTHITPRLSYDLSLIRHDYYYKNFEDLDFNISEQILSIRTGVSYQW</sequence>
<keyword evidence="3" id="KW-1185">Reference proteome</keyword>
<feature type="signal peptide" evidence="1">
    <location>
        <begin position="1"/>
        <end position="17"/>
    </location>
</feature>
<protein>
    <recommendedName>
        <fullName evidence="4">Outer membrane protein beta-barrel domain-containing protein</fullName>
    </recommendedName>
</protein>
<gene>
    <name evidence="2" type="ORF">TPSD3_01735</name>
</gene>
<organism evidence="2 3">
    <name type="scientific">Thioflexithrix psekupsensis</name>
    <dbReference type="NCBI Taxonomy" id="1570016"/>
    <lineage>
        <taxon>Bacteria</taxon>
        <taxon>Pseudomonadati</taxon>
        <taxon>Pseudomonadota</taxon>
        <taxon>Gammaproteobacteria</taxon>
        <taxon>Thiotrichales</taxon>
        <taxon>Thioflexithrix</taxon>
    </lineage>
</organism>
<evidence type="ECO:0000313" key="2">
    <source>
        <dbReference type="EMBL" id="OUD15276.1"/>
    </source>
</evidence>
<dbReference type="RefSeq" id="WP_086486869.1">
    <property type="nucleotide sequence ID" value="NZ_MSLT01000006.1"/>
</dbReference>